<reference evidence="1" key="1">
    <citation type="submission" date="2018-11" db="EMBL/GenBank/DDBJ databases">
        <title>The sequence and de novo assembly of Larimichthys crocea genome using PacBio and Hi-C technologies.</title>
        <authorList>
            <person name="Xu P."/>
            <person name="Chen B."/>
            <person name="Zhou Z."/>
            <person name="Ke Q."/>
            <person name="Wu Y."/>
            <person name="Bai H."/>
            <person name="Pu F."/>
        </authorList>
    </citation>
    <scope>NUCLEOTIDE SEQUENCE</scope>
    <source>
        <tissue evidence="1">Muscle</tissue>
    </source>
</reference>
<gene>
    <name evidence="1" type="ORF">E3U43_010494</name>
</gene>
<keyword evidence="2" id="KW-1185">Reference proteome</keyword>
<sequence length="85" mass="9966">MSAPKRLKKKRCEKRQVRVWRNFDEDRNSTERCQTLGLSSLIKLVPSISADTITTSPSFGSYKRREHICFPERKSRFIRLCLCAC</sequence>
<proteinExistence type="predicted"/>
<accession>A0ACD3RFQ3</accession>
<evidence type="ECO:0000313" key="2">
    <source>
        <dbReference type="Proteomes" id="UP000793456"/>
    </source>
</evidence>
<dbReference type="Proteomes" id="UP000793456">
    <property type="component" value="Chromosome VI"/>
</dbReference>
<dbReference type="EMBL" id="CM011679">
    <property type="protein sequence ID" value="TMS18168.1"/>
    <property type="molecule type" value="Genomic_DNA"/>
</dbReference>
<protein>
    <submittedName>
        <fullName evidence="1">Uncharacterized protein</fullName>
    </submittedName>
</protein>
<comment type="caution">
    <text evidence="1">The sequence shown here is derived from an EMBL/GenBank/DDBJ whole genome shotgun (WGS) entry which is preliminary data.</text>
</comment>
<organism evidence="1 2">
    <name type="scientific">Larimichthys crocea</name>
    <name type="common">Large yellow croaker</name>
    <name type="synonym">Pseudosciaena crocea</name>
    <dbReference type="NCBI Taxonomy" id="215358"/>
    <lineage>
        <taxon>Eukaryota</taxon>
        <taxon>Metazoa</taxon>
        <taxon>Chordata</taxon>
        <taxon>Craniata</taxon>
        <taxon>Vertebrata</taxon>
        <taxon>Euteleostomi</taxon>
        <taxon>Actinopterygii</taxon>
        <taxon>Neopterygii</taxon>
        <taxon>Teleostei</taxon>
        <taxon>Neoteleostei</taxon>
        <taxon>Acanthomorphata</taxon>
        <taxon>Eupercaria</taxon>
        <taxon>Sciaenidae</taxon>
        <taxon>Larimichthys</taxon>
    </lineage>
</organism>
<evidence type="ECO:0000313" key="1">
    <source>
        <dbReference type="EMBL" id="TMS18168.1"/>
    </source>
</evidence>
<name>A0ACD3RFQ3_LARCR</name>